<dbReference type="OrthoDB" id="129477at2759"/>
<accession>A0A225WUI6</accession>
<keyword evidence="2" id="KW-1185">Reference proteome</keyword>
<dbReference type="EMBL" id="NBNE01000234">
    <property type="protein sequence ID" value="OWZ21352.1"/>
    <property type="molecule type" value="Genomic_DNA"/>
</dbReference>
<sequence>MIDWTVKWRKESLLEGLKAYSHRTKDLEVKKWLEDWRWKIESAIEEGIQDSKGDWVQLRAKGYGQDPVLKMCDFGNKGRLAQHLFCAEMYANELKIMTEQQDVTEEGVYDYIRRHLHVLRTNKLYAQAYYGPKQQIDWQGVERFFAAVFQSADEDDLQQHHGLSSAHQQQ</sequence>
<proteinExistence type="predicted"/>
<gene>
    <name evidence="1" type="ORF">PHMEG_0004114</name>
</gene>
<protein>
    <submittedName>
        <fullName evidence="1">Uncharacterized protein</fullName>
    </submittedName>
</protein>
<evidence type="ECO:0000313" key="1">
    <source>
        <dbReference type="EMBL" id="OWZ21352.1"/>
    </source>
</evidence>
<dbReference type="AlphaFoldDB" id="A0A225WUI6"/>
<reference evidence="2" key="1">
    <citation type="submission" date="2017-03" db="EMBL/GenBank/DDBJ databases">
        <title>Phytopthora megakarya and P. palmivora, two closely related causual agents of cacao black pod achieved similar genome size and gene model numbers by different mechanisms.</title>
        <authorList>
            <person name="Ali S."/>
            <person name="Shao J."/>
            <person name="Larry D.J."/>
            <person name="Kronmiller B."/>
            <person name="Shen D."/>
            <person name="Strem M.D."/>
            <person name="Melnick R.L."/>
            <person name="Guiltinan M.J."/>
            <person name="Tyler B.M."/>
            <person name="Meinhardt L.W."/>
            <person name="Bailey B.A."/>
        </authorList>
    </citation>
    <scope>NUCLEOTIDE SEQUENCE [LARGE SCALE GENOMIC DNA]</scope>
    <source>
        <strain evidence="2">zdho120</strain>
    </source>
</reference>
<dbReference type="Proteomes" id="UP000198211">
    <property type="component" value="Unassembled WGS sequence"/>
</dbReference>
<comment type="caution">
    <text evidence="1">The sequence shown here is derived from an EMBL/GenBank/DDBJ whole genome shotgun (WGS) entry which is preliminary data.</text>
</comment>
<organism evidence="1 2">
    <name type="scientific">Phytophthora megakarya</name>
    <dbReference type="NCBI Taxonomy" id="4795"/>
    <lineage>
        <taxon>Eukaryota</taxon>
        <taxon>Sar</taxon>
        <taxon>Stramenopiles</taxon>
        <taxon>Oomycota</taxon>
        <taxon>Peronosporomycetes</taxon>
        <taxon>Peronosporales</taxon>
        <taxon>Peronosporaceae</taxon>
        <taxon>Phytophthora</taxon>
    </lineage>
</organism>
<name>A0A225WUI6_9STRA</name>
<evidence type="ECO:0000313" key="2">
    <source>
        <dbReference type="Proteomes" id="UP000198211"/>
    </source>
</evidence>